<dbReference type="EMBL" id="JASSZA010000001">
    <property type="protein sequence ID" value="KAK2121303.1"/>
    <property type="molecule type" value="Genomic_DNA"/>
</dbReference>
<proteinExistence type="predicted"/>
<evidence type="ECO:0000313" key="2">
    <source>
        <dbReference type="EMBL" id="KAK2121303.1"/>
    </source>
</evidence>
<gene>
    <name evidence="2" type="ORF">P7K49_002689</name>
</gene>
<feature type="non-terminal residue" evidence="2">
    <location>
        <position position="1"/>
    </location>
</feature>
<evidence type="ECO:0000256" key="1">
    <source>
        <dbReference type="SAM" id="MobiDB-lite"/>
    </source>
</evidence>
<protein>
    <submittedName>
        <fullName evidence="2">Uncharacterized protein</fullName>
    </submittedName>
</protein>
<keyword evidence="3" id="KW-1185">Reference proteome</keyword>
<feature type="compositionally biased region" description="Polar residues" evidence="1">
    <location>
        <begin position="52"/>
        <end position="78"/>
    </location>
</feature>
<evidence type="ECO:0000313" key="3">
    <source>
        <dbReference type="Proteomes" id="UP001266305"/>
    </source>
</evidence>
<accession>A0ABQ9WI16</accession>
<reference evidence="2 3" key="1">
    <citation type="submission" date="2023-05" db="EMBL/GenBank/DDBJ databases">
        <title>B98-5 Cell Line De Novo Hybrid Assembly: An Optical Mapping Approach.</title>
        <authorList>
            <person name="Kananen K."/>
            <person name="Auerbach J.A."/>
            <person name="Kautto E."/>
            <person name="Blachly J.S."/>
        </authorList>
    </citation>
    <scope>NUCLEOTIDE SEQUENCE [LARGE SCALE GENOMIC DNA]</scope>
    <source>
        <strain evidence="2">B95-8</strain>
        <tissue evidence="2">Cell line</tissue>
    </source>
</reference>
<organism evidence="2 3">
    <name type="scientific">Saguinus oedipus</name>
    <name type="common">Cotton-top tamarin</name>
    <name type="synonym">Oedipomidas oedipus</name>
    <dbReference type="NCBI Taxonomy" id="9490"/>
    <lineage>
        <taxon>Eukaryota</taxon>
        <taxon>Metazoa</taxon>
        <taxon>Chordata</taxon>
        <taxon>Craniata</taxon>
        <taxon>Vertebrata</taxon>
        <taxon>Euteleostomi</taxon>
        <taxon>Mammalia</taxon>
        <taxon>Eutheria</taxon>
        <taxon>Euarchontoglires</taxon>
        <taxon>Primates</taxon>
        <taxon>Haplorrhini</taxon>
        <taxon>Platyrrhini</taxon>
        <taxon>Cebidae</taxon>
        <taxon>Callitrichinae</taxon>
        <taxon>Saguinus</taxon>
    </lineage>
</organism>
<dbReference type="Proteomes" id="UP001266305">
    <property type="component" value="Unassembled WGS sequence"/>
</dbReference>
<sequence>APGEPETAQLLCRPSVPRAGLRGTARLVVSANNGQDKGPFVLFLQPQQSLRTSLSSYSPRGLSHSQTEPQGKYSSQDHLSGMGEGLLGAGVATGPVGHPRLPNSSPTGDGWMAPVPLSDLGHFPTGDTPSIPVDLNEEPSTLL</sequence>
<name>A0ABQ9WI16_SAGOE</name>
<feature type="region of interest" description="Disordered" evidence="1">
    <location>
        <begin position="52"/>
        <end position="143"/>
    </location>
</feature>
<feature type="non-terminal residue" evidence="2">
    <location>
        <position position="143"/>
    </location>
</feature>
<comment type="caution">
    <text evidence="2">The sequence shown here is derived from an EMBL/GenBank/DDBJ whole genome shotgun (WGS) entry which is preliminary data.</text>
</comment>